<dbReference type="STRING" id="2020962.A0A2N1JCE5"/>
<keyword evidence="3 7" id="KW-0812">Transmembrane</keyword>
<evidence type="ECO:0000256" key="1">
    <source>
        <dbReference type="ARBA" id="ARBA00004141"/>
    </source>
</evidence>
<dbReference type="GO" id="GO:0000139">
    <property type="term" value="C:Golgi membrane"/>
    <property type="evidence" value="ECO:0007669"/>
    <property type="project" value="TreeGrafter"/>
</dbReference>
<keyword evidence="5 6" id="KW-0472">Membrane</keyword>
<dbReference type="GO" id="GO:0005783">
    <property type="term" value="C:endoplasmic reticulum"/>
    <property type="evidence" value="ECO:0007669"/>
    <property type="project" value="GOC"/>
</dbReference>
<dbReference type="EMBL" id="KZ454989">
    <property type="protein sequence ID" value="PKI84214.1"/>
    <property type="molecule type" value="Genomic_DNA"/>
</dbReference>
<dbReference type="OrthoDB" id="448250at2759"/>
<evidence type="ECO:0000256" key="4">
    <source>
        <dbReference type="ARBA" id="ARBA00022989"/>
    </source>
</evidence>
<protein>
    <recommendedName>
        <fullName evidence="6">Protein RER1</fullName>
    </recommendedName>
</protein>
<evidence type="ECO:0000313" key="8">
    <source>
        <dbReference type="EMBL" id="PKI84214.1"/>
    </source>
</evidence>
<keyword evidence="9" id="KW-1185">Reference proteome</keyword>
<feature type="transmembrane region" description="Helical" evidence="7">
    <location>
        <begin position="52"/>
        <end position="79"/>
    </location>
</feature>
<evidence type="ECO:0000256" key="6">
    <source>
        <dbReference type="PIRNR" id="PIRNR016013"/>
    </source>
</evidence>
<reference evidence="8 9" key="1">
    <citation type="submission" date="2017-10" db="EMBL/GenBank/DDBJ databases">
        <title>A novel species of cold-tolerant Malassezia isolated from bats.</title>
        <authorList>
            <person name="Lorch J.M."/>
            <person name="Palmer J.M."/>
            <person name="Vanderwolf K.J."/>
            <person name="Schmidt K.Z."/>
            <person name="Verant M.L."/>
            <person name="Weller T.J."/>
            <person name="Blehert D.S."/>
        </authorList>
    </citation>
    <scope>NUCLEOTIDE SEQUENCE [LARGE SCALE GENOMIC DNA]</scope>
    <source>
        <strain evidence="8 9">NWHC:44797-103</strain>
    </source>
</reference>
<gene>
    <name evidence="8" type="ORF">MVES_001401</name>
</gene>
<keyword evidence="4 7" id="KW-1133">Transmembrane helix</keyword>
<dbReference type="PIRSF" id="PIRSF016013">
    <property type="entry name" value="AtER_Rer1p"/>
    <property type="match status" value="1"/>
</dbReference>
<dbReference type="GO" id="GO:0006621">
    <property type="term" value="P:protein retention in ER lumen"/>
    <property type="evidence" value="ECO:0007669"/>
    <property type="project" value="TreeGrafter"/>
</dbReference>
<dbReference type="PANTHER" id="PTHR10743">
    <property type="entry name" value="PROTEIN RER1"/>
    <property type="match status" value="1"/>
</dbReference>
<comment type="similarity">
    <text evidence="2 6">Belongs to the RER1 family.</text>
</comment>
<dbReference type="Proteomes" id="UP000232875">
    <property type="component" value="Unassembled WGS sequence"/>
</dbReference>
<organism evidence="8 9">
    <name type="scientific">Malassezia vespertilionis</name>
    <dbReference type="NCBI Taxonomy" id="2020962"/>
    <lineage>
        <taxon>Eukaryota</taxon>
        <taxon>Fungi</taxon>
        <taxon>Dikarya</taxon>
        <taxon>Basidiomycota</taxon>
        <taxon>Ustilaginomycotina</taxon>
        <taxon>Malasseziomycetes</taxon>
        <taxon>Malasseziales</taxon>
        <taxon>Malasseziaceae</taxon>
        <taxon>Malassezia</taxon>
    </lineage>
</organism>
<dbReference type="Pfam" id="PF03248">
    <property type="entry name" value="Rer1"/>
    <property type="match status" value="1"/>
</dbReference>
<dbReference type="AlphaFoldDB" id="A0A2N1JCE5"/>
<evidence type="ECO:0000256" key="2">
    <source>
        <dbReference type="ARBA" id="ARBA00006070"/>
    </source>
</evidence>
<dbReference type="InterPro" id="IPR004932">
    <property type="entry name" value="Rer1"/>
</dbReference>
<accession>A0A2N1JCE5</accession>
<evidence type="ECO:0000313" key="9">
    <source>
        <dbReference type="Proteomes" id="UP000232875"/>
    </source>
</evidence>
<name>A0A2N1JCE5_9BASI</name>
<comment type="function">
    <text evidence="6">Involved in the retrieval of endoplasmic reticulum membrane proteins from the early Golgi compartment.</text>
</comment>
<dbReference type="GO" id="GO:0006890">
    <property type="term" value="P:retrograde vesicle-mediated transport, Golgi to endoplasmic reticulum"/>
    <property type="evidence" value="ECO:0007669"/>
    <property type="project" value="TreeGrafter"/>
</dbReference>
<sequence length="191" mass="21830">MMRAEEQGNAPHENQFSPANVMQRAHMLNMRAQHMIDSLAPFAKERWAGTGVLLFLFMLRIVFAHGWYIVCYALFIYLLNLFLAFLSPKFDPAHESDLAAQDVEDGEPGLPTSSKPGGGLMSNVFHGSSGQADADTDEFRPFIRRLPEFKVRRVSTHTRSFGSLRHKRHSHMIQYKYLPFDIGRKARYGRS</sequence>
<evidence type="ECO:0000256" key="3">
    <source>
        <dbReference type="ARBA" id="ARBA00022692"/>
    </source>
</evidence>
<proteinExistence type="inferred from homology"/>
<comment type="subcellular location">
    <subcellularLocation>
        <location evidence="1">Membrane</location>
        <topology evidence="1">Multi-pass membrane protein</topology>
    </subcellularLocation>
</comment>
<dbReference type="PANTHER" id="PTHR10743:SF0">
    <property type="entry name" value="PROTEIN RER1"/>
    <property type="match status" value="1"/>
</dbReference>
<evidence type="ECO:0000256" key="7">
    <source>
        <dbReference type="SAM" id="Phobius"/>
    </source>
</evidence>
<evidence type="ECO:0000256" key="5">
    <source>
        <dbReference type="ARBA" id="ARBA00023136"/>
    </source>
</evidence>